<proteinExistence type="predicted"/>
<comment type="cofactor">
    <cofactor evidence="1">
        <name>(R)-lipoate</name>
        <dbReference type="ChEBI" id="CHEBI:83088"/>
    </cofactor>
</comment>
<keyword evidence="6" id="KW-1185">Reference proteome</keyword>
<keyword evidence="3" id="KW-0012">Acyltransferase</keyword>
<evidence type="ECO:0000256" key="2">
    <source>
        <dbReference type="ARBA" id="ARBA00022679"/>
    </source>
</evidence>
<evidence type="ECO:0000256" key="1">
    <source>
        <dbReference type="ARBA" id="ARBA00001938"/>
    </source>
</evidence>
<accession>A0ABS7PK84</accession>
<dbReference type="PANTHER" id="PTHR43178">
    <property type="entry name" value="DIHYDROLIPOAMIDE ACETYLTRANSFERASE COMPONENT OF PYRUVATE DEHYDROGENASE COMPLEX"/>
    <property type="match status" value="1"/>
</dbReference>
<name>A0ABS7PK84_9SPHN</name>
<evidence type="ECO:0000256" key="3">
    <source>
        <dbReference type="ARBA" id="ARBA00023315"/>
    </source>
</evidence>
<dbReference type="RefSeq" id="WP_222988791.1">
    <property type="nucleotide sequence ID" value="NZ_JAINVV010000003.1"/>
</dbReference>
<organism evidence="5 6">
    <name type="scientific">Sphingomonas colocasiae</name>
    <dbReference type="NCBI Taxonomy" id="1848973"/>
    <lineage>
        <taxon>Bacteria</taxon>
        <taxon>Pseudomonadati</taxon>
        <taxon>Pseudomonadota</taxon>
        <taxon>Alphaproteobacteria</taxon>
        <taxon>Sphingomonadales</taxon>
        <taxon>Sphingomonadaceae</taxon>
        <taxon>Sphingomonas</taxon>
    </lineage>
</organism>
<dbReference type="EMBL" id="JAINVV010000003">
    <property type="protein sequence ID" value="MBY8821697.1"/>
    <property type="molecule type" value="Genomic_DNA"/>
</dbReference>
<evidence type="ECO:0000313" key="6">
    <source>
        <dbReference type="Proteomes" id="UP000706039"/>
    </source>
</evidence>
<dbReference type="Proteomes" id="UP000706039">
    <property type="component" value="Unassembled WGS sequence"/>
</dbReference>
<comment type="caution">
    <text evidence="5">The sequence shown here is derived from an EMBL/GenBank/DDBJ whole genome shotgun (WGS) entry which is preliminary data.</text>
</comment>
<dbReference type="PANTHER" id="PTHR43178:SF5">
    <property type="entry name" value="LIPOAMIDE ACYLTRANSFERASE COMPONENT OF BRANCHED-CHAIN ALPHA-KETO ACID DEHYDROGENASE COMPLEX, MITOCHONDRIAL"/>
    <property type="match status" value="1"/>
</dbReference>
<dbReference type="Gene3D" id="3.30.559.10">
    <property type="entry name" value="Chloramphenicol acetyltransferase-like domain"/>
    <property type="match status" value="1"/>
</dbReference>
<dbReference type="InterPro" id="IPR023213">
    <property type="entry name" value="CAT-like_dom_sf"/>
</dbReference>
<evidence type="ECO:0000313" key="5">
    <source>
        <dbReference type="EMBL" id="MBY8821697.1"/>
    </source>
</evidence>
<dbReference type="InterPro" id="IPR050743">
    <property type="entry name" value="2-oxoacid_DH_E2_comp"/>
</dbReference>
<reference evidence="5 6" key="1">
    <citation type="submission" date="2021-08" db="EMBL/GenBank/DDBJ databases">
        <authorList>
            <person name="Tuo L."/>
        </authorList>
    </citation>
    <scope>NUCLEOTIDE SEQUENCE [LARGE SCALE GENOMIC DNA]</scope>
    <source>
        <strain evidence="5 6">JCM 31229</strain>
    </source>
</reference>
<dbReference type="Pfam" id="PF00198">
    <property type="entry name" value="2-oxoacid_dh"/>
    <property type="match status" value="1"/>
</dbReference>
<dbReference type="SUPFAM" id="SSF52777">
    <property type="entry name" value="CoA-dependent acyltransferases"/>
    <property type="match status" value="1"/>
</dbReference>
<evidence type="ECO:0000259" key="4">
    <source>
        <dbReference type="Pfam" id="PF00198"/>
    </source>
</evidence>
<gene>
    <name evidence="5" type="ORF">K7G82_05295</name>
</gene>
<dbReference type="InterPro" id="IPR001078">
    <property type="entry name" value="2-oxoacid_DH_actylTfrase"/>
</dbReference>
<keyword evidence="2" id="KW-0808">Transferase</keyword>
<sequence>MSGAVERLSGVRKAMAGAMARSWAEIPHFAEIVQIDAKPLLDRLAKLRAEPAGDGGRASVNDLIVHAAIAALAEMPAFRGVFRDGAIERPADPAIAFAVATDHGLMTPVIRGACDLAFPELVARIRDLSDRARARRLAPEEFEGAVMTVSNLGTLGIDTGFPVINHRQTALLFAGAIAERPFVIDGQVVARPTMYLTLAADHRIIDGVTSAQYLGKLRALLERNEA</sequence>
<feature type="domain" description="2-oxoacid dehydrogenase acyltransferase catalytic" evidence="4">
    <location>
        <begin position="5"/>
        <end position="223"/>
    </location>
</feature>
<protein>
    <submittedName>
        <fullName evidence="5">2-oxo acid dehydrogenase subunit E2</fullName>
    </submittedName>
</protein>